<sequence length="120" mass="14243">MKRFVRNSPELKGRRQELRNRATVAERLLWKRIQRSQLGVKFRRQYSVGNYILDFYCPEKKLAIELDGSTHSDRWDLDEYRTRTVGELGVKVVRFWNEEVEGNIERVMEVISTTLLSPPS</sequence>
<dbReference type="InterPro" id="IPR047216">
    <property type="entry name" value="Endonuclease_DUF559_bact"/>
</dbReference>
<dbReference type="InterPro" id="IPR007569">
    <property type="entry name" value="DUF559"/>
</dbReference>
<dbReference type="PANTHER" id="PTHR38590">
    <property type="entry name" value="BLL0828 PROTEIN"/>
    <property type="match status" value="1"/>
</dbReference>
<evidence type="ECO:0000313" key="2">
    <source>
        <dbReference type="EMBL" id="OGD00202.1"/>
    </source>
</evidence>
<dbReference type="CDD" id="cd01038">
    <property type="entry name" value="Endonuclease_DUF559"/>
    <property type="match status" value="1"/>
</dbReference>
<feature type="domain" description="DUF559" evidence="1">
    <location>
        <begin position="12"/>
        <end position="114"/>
    </location>
</feature>
<protein>
    <recommendedName>
        <fullName evidence="1">DUF559 domain-containing protein</fullName>
    </recommendedName>
</protein>
<proteinExistence type="predicted"/>
<dbReference type="Proteomes" id="UP000176822">
    <property type="component" value="Unassembled WGS sequence"/>
</dbReference>
<evidence type="ECO:0000259" key="1">
    <source>
        <dbReference type="Pfam" id="PF04480"/>
    </source>
</evidence>
<name>A0A1F4Z1R3_9BACT</name>
<reference evidence="2 3" key="1">
    <citation type="journal article" date="2016" name="Nat. Commun.">
        <title>Thousands of microbial genomes shed light on interconnected biogeochemical processes in an aquifer system.</title>
        <authorList>
            <person name="Anantharaman K."/>
            <person name="Brown C.T."/>
            <person name="Hug L.A."/>
            <person name="Sharon I."/>
            <person name="Castelle C.J."/>
            <person name="Probst A.J."/>
            <person name="Thomas B.C."/>
            <person name="Singh A."/>
            <person name="Wilkins M.J."/>
            <person name="Karaoz U."/>
            <person name="Brodie E.L."/>
            <person name="Williams K.H."/>
            <person name="Hubbard S.S."/>
            <person name="Banfield J.F."/>
        </authorList>
    </citation>
    <scope>NUCLEOTIDE SEQUENCE [LARGE SCALE GENOMIC DNA]</scope>
</reference>
<evidence type="ECO:0000313" key="3">
    <source>
        <dbReference type="Proteomes" id="UP000176822"/>
    </source>
</evidence>
<organism evidence="2 3">
    <name type="scientific">Candidatus Amesbacteria bacterium RIFCSPLOWO2_01_FULL_47_33</name>
    <dbReference type="NCBI Taxonomy" id="1797258"/>
    <lineage>
        <taxon>Bacteria</taxon>
        <taxon>Candidatus Amesiibacteriota</taxon>
    </lineage>
</organism>
<comment type="caution">
    <text evidence="2">The sequence shown here is derived from an EMBL/GenBank/DDBJ whole genome shotgun (WGS) entry which is preliminary data.</text>
</comment>
<dbReference type="InterPro" id="IPR011335">
    <property type="entry name" value="Restrct_endonuc-II-like"/>
</dbReference>
<dbReference type="Gene3D" id="3.40.960.10">
    <property type="entry name" value="VSR Endonuclease"/>
    <property type="match status" value="1"/>
</dbReference>
<dbReference type="SUPFAM" id="SSF52980">
    <property type="entry name" value="Restriction endonuclease-like"/>
    <property type="match status" value="1"/>
</dbReference>
<dbReference type="EMBL" id="MEXM01000043">
    <property type="protein sequence ID" value="OGD00202.1"/>
    <property type="molecule type" value="Genomic_DNA"/>
</dbReference>
<gene>
    <name evidence="2" type="ORF">A2972_04900</name>
</gene>
<dbReference type="PANTHER" id="PTHR38590:SF1">
    <property type="entry name" value="BLL0828 PROTEIN"/>
    <property type="match status" value="1"/>
</dbReference>
<dbReference type="AlphaFoldDB" id="A0A1F4Z1R3"/>
<dbReference type="Pfam" id="PF04480">
    <property type="entry name" value="DUF559"/>
    <property type="match status" value="1"/>
</dbReference>
<accession>A0A1F4Z1R3</accession>